<dbReference type="PANTHER" id="PTHR31531:SF2">
    <property type="entry name" value="E3 UBIQUITIN-PROTEIN LIGASE E3D"/>
    <property type="match status" value="1"/>
</dbReference>
<accession>A0A914IDC3</accession>
<dbReference type="GO" id="GO:0005829">
    <property type="term" value="C:cytosol"/>
    <property type="evidence" value="ECO:0007669"/>
    <property type="project" value="TreeGrafter"/>
</dbReference>
<dbReference type="GO" id="GO:0031624">
    <property type="term" value="F:ubiquitin conjugating enzyme binding"/>
    <property type="evidence" value="ECO:0007669"/>
    <property type="project" value="TreeGrafter"/>
</dbReference>
<evidence type="ECO:0000256" key="1">
    <source>
        <dbReference type="ARBA" id="ARBA00000885"/>
    </source>
</evidence>
<dbReference type="GO" id="GO:0000151">
    <property type="term" value="C:ubiquitin ligase complex"/>
    <property type="evidence" value="ECO:0007669"/>
    <property type="project" value="TreeGrafter"/>
</dbReference>
<name>A0A914IDC3_GLORO</name>
<dbReference type="GO" id="GO:0043161">
    <property type="term" value="P:proteasome-mediated ubiquitin-dependent protein catabolic process"/>
    <property type="evidence" value="ECO:0007669"/>
    <property type="project" value="TreeGrafter"/>
</dbReference>
<dbReference type="InterPro" id="IPR019193">
    <property type="entry name" value="UBQ-conj_enz_E2-bd_prot"/>
</dbReference>
<dbReference type="GO" id="GO:0005634">
    <property type="term" value="C:nucleus"/>
    <property type="evidence" value="ECO:0007669"/>
    <property type="project" value="TreeGrafter"/>
</dbReference>
<protein>
    <recommendedName>
        <fullName evidence="3">E3 ubiquitin-protein ligase E3D</fullName>
        <ecNumber evidence="2">2.3.2.26</ecNumber>
    </recommendedName>
    <alternativeName>
        <fullName evidence="6">HECT-type E3 ubiquitin transferase E3D</fullName>
    </alternativeName>
    <alternativeName>
        <fullName evidence="5">UbcH10-binding protein with a HECT-like domain</fullName>
    </alternativeName>
    <alternativeName>
        <fullName evidence="4">Ubiquitin-conjugating enzyme E2C-binding protein</fullName>
    </alternativeName>
</protein>
<proteinExistence type="predicted"/>
<comment type="catalytic activity">
    <reaction evidence="1">
        <text>S-ubiquitinyl-[E2 ubiquitin-conjugating enzyme]-L-cysteine + [acceptor protein]-L-lysine = [E2 ubiquitin-conjugating enzyme]-L-cysteine + N(6)-ubiquitinyl-[acceptor protein]-L-lysine.</text>
        <dbReference type="EC" id="2.3.2.26"/>
    </reaction>
</comment>
<dbReference type="GO" id="GO:0051865">
    <property type="term" value="P:protein autoubiquitination"/>
    <property type="evidence" value="ECO:0007669"/>
    <property type="project" value="TreeGrafter"/>
</dbReference>
<dbReference type="GO" id="GO:0006513">
    <property type="term" value="P:protein monoubiquitination"/>
    <property type="evidence" value="ECO:0007669"/>
    <property type="project" value="TreeGrafter"/>
</dbReference>
<comment type="subunit">
    <text evidence="8">Interacts with UBE2C/UbcH10 (E2 ubiquitin-conjugating enzyme). In vitro, interacts with cyclin-B.</text>
</comment>
<dbReference type="EC" id="2.3.2.26" evidence="2"/>
<evidence type="ECO:0000313" key="10">
    <source>
        <dbReference type="WBParaSite" id="Gr19_v10_g8836.t1"/>
    </source>
</evidence>
<reference evidence="10" key="1">
    <citation type="submission" date="2022-11" db="UniProtKB">
        <authorList>
            <consortium name="WormBaseParasite"/>
        </authorList>
    </citation>
    <scope>IDENTIFICATION</scope>
</reference>
<dbReference type="GO" id="GO:0000209">
    <property type="term" value="P:protein polyubiquitination"/>
    <property type="evidence" value="ECO:0007669"/>
    <property type="project" value="TreeGrafter"/>
</dbReference>
<comment type="function">
    <text evidence="7">E3 ubiquitin-protein ligase which accepts ubiquitin from specific E2 ubiquitin-conjugating enzymes, and transfers it to substrates, generally promoting their degradation by the proteasome. Independently of its E3 ubiquitin-protein ligase activity, acts as an inhibitor of CPSF3 endonuclease activity by blocking CPSF3 active site.</text>
</comment>
<dbReference type="WBParaSite" id="Gr19_v10_g8836.t1">
    <property type="protein sequence ID" value="Gr19_v10_g8836.t1"/>
    <property type="gene ID" value="Gr19_v10_g8836"/>
</dbReference>
<evidence type="ECO:0000256" key="4">
    <source>
        <dbReference type="ARBA" id="ARBA00029737"/>
    </source>
</evidence>
<keyword evidence="9" id="KW-1185">Reference proteome</keyword>
<dbReference type="AlphaFoldDB" id="A0A914IDC3"/>
<evidence type="ECO:0000256" key="8">
    <source>
        <dbReference type="ARBA" id="ARBA00064185"/>
    </source>
</evidence>
<sequence>MESFLAWMLLNKCEQHSSVKLIVRSFDRSPHLLIWLLEPYVLLTKGVLWAFDFTDTEKNVHSSGNSVPSDVASITFPALKVLYKCFDTLASKQDPRANGCDSSVGILEIPTASCLQLTEMLLSSSLALPPPLRALGQFYVGFIRMKDRVD</sequence>
<dbReference type="PANTHER" id="PTHR31531">
    <property type="entry name" value="E3 UBIQUITIN-PROTEIN LIGASE E3D FAMILY MEMBER"/>
    <property type="match status" value="1"/>
</dbReference>
<evidence type="ECO:0000256" key="7">
    <source>
        <dbReference type="ARBA" id="ARBA00053831"/>
    </source>
</evidence>
<dbReference type="Proteomes" id="UP000887572">
    <property type="component" value="Unplaced"/>
</dbReference>
<dbReference type="GO" id="GO:0030332">
    <property type="term" value="F:cyclin binding"/>
    <property type="evidence" value="ECO:0007669"/>
    <property type="project" value="TreeGrafter"/>
</dbReference>
<dbReference type="Pfam" id="PF09814">
    <property type="entry name" value="HECT_2"/>
    <property type="match status" value="1"/>
</dbReference>
<evidence type="ECO:0000313" key="9">
    <source>
        <dbReference type="Proteomes" id="UP000887572"/>
    </source>
</evidence>
<dbReference type="GO" id="GO:0061630">
    <property type="term" value="F:ubiquitin protein ligase activity"/>
    <property type="evidence" value="ECO:0007669"/>
    <property type="project" value="UniProtKB-EC"/>
</dbReference>
<evidence type="ECO:0000256" key="2">
    <source>
        <dbReference type="ARBA" id="ARBA00012485"/>
    </source>
</evidence>
<evidence type="ECO:0000256" key="6">
    <source>
        <dbReference type="ARBA" id="ARBA00032298"/>
    </source>
</evidence>
<organism evidence="9 10">
    <name type="scientific">Globodera rostochiensis</name>
    <name type="common">Golden nematode worm</name>
    <name type="synonym">Heterodera rostochiensis</name>
    <dbReference type="NCBI Taxonomy" id="31243"/>
    <lineage>
        <taxon>Eukaryota</taxon>
        <taxon>Metazoa</taxon>
        <taxon>Ecdysozoa</taxon>
        <taxon>Nematoda</taxon>
        <taxon>Chromadorea</taxon>
        <taxon>Rhabditida</taxon>
        <taxon>Tylenchina</taxon>
        <taxon>Tylenchomorpha</taxon>
        <taxon>Tylenchoidea</taxon>
        <taxon>Heteroderidae</taxon>
        <taxon>Heteroderinae</taxon>
        <taxon>Globodera</taxon>
    </lineage>
</organism>
<evidence type="ECO:0000256" key="3">
    <source>
        <dbReference type="ARBA" id="ARBA00013646"/>
    </source>
</evidence>
<evidence type="ECO:0000256" key="5">
    <source>
        <dbReference type="ARBA" id="ARBA00032234"/>
    </source>
</evidence>